<keyword evidence="2" id="KW-1185">Reference proteome</keyword>
<dbReference type="OrthoDB" id="8795439at2"/>
<dbReference type="Proteomes" id="UP000186513">
    <property type="component" value="Unassembled WGS sequence"/>
</dbReference>
<gene>
    <name evidence="1" type="ORF">SAMN02745887_01392</name>
</gene>
<protein>
    <submittedName>
        <fullName evidence="1">Uncharacterized protein</fullName>
    </submittedName>
</protein>
<sequence>MSRPKTLPNSPGVTPGDVWRVAAQQKPHVLARRYNVRTELMRNWLTGADEMPVMLYELLAMQVVCMLPGTAGQFAGWRVLDGHRFTGPGIEHRGGITFDDVYRLPEYWRASSLAERQAELIERLMRERDFYKRQCELEARHGILLRSMFDGPTRRSS</sequence>
<dbReference type="EMBL" id="FPKR01000005">
    <property type="protein sequence ID" value="SFZ74930.1"/>
    <property type="molecule type" value="Genomic_DNA"/>
</dbReference>
<dbReference type="AlphaFoldDB" id="A0A1K2HF36"/>
<organism evidence="1 2">
    <name type="scientific">Chitinimonas taiwanensis DSM 18899</name>
    <dbReference type="NCBI Taxonomy" id="1121279"/>
    <lineage>
        <taxon>Bacteria</taxon>
        <taxon>Pseudomonadati</taxon>
        <taxon>Pseudomonadota</taxon>
        <taxon>Betaproteobacteria</taxon>
        <taxon>Neisseriales</taxon>
        <taxon>Chitinibacteraceae</taxon>
        <taxon>Chitinimonas</taxon>
    </lineage>
</organism>
<evidence type="ECO:0000313" key="1">
    <source>
        <dbReference type="EMBL" id="SFZ74930.1"/>
    </source>
</evidence>
<accession>A0A1K2HF36</accession>
<name>A0A1K2HF36_9NEIS</name>
<evidence type="ECO:0000313" key="2">
    <source>
        <dbReference type="Proteomes" id="UP000186513"/>
    </source>
</evidence>
<dbReference type="RefSeq" id="WP_072427930.1">
    <property type="nucleotide sequence ID" value="NZ_FPKR01000005.1"/>
</dbReference>
<dbReference type="STRING" id="1121279.SAMN02745887_01392"/>
<proteinExistence type="predicted"/>
<reference evidence="1 2" key="1">
    <citation type="submission" date="2016-11" db="EMBL/GenBank/DDBJ databases">
        <authorList>
            <person name="Jaros S."/>
            <person name="Januszkiewicz K."/>
            <person name="Wedrychowicz H."/>
        </authorList>
    </citation>
    <scope>NUCLEOTIDE SEQUENCE [LARGE SCALE GENOMIC DNA]</scope>
    <source>
        <strain evidence="1 2">DSM 18899</strain>
    </source>
</reference>